<evidence type="ECO:0000313" key="13">
    <source>
        <dbReference type="EMBL" id="CAL1600243.1"/>
    </source>
</evidence>
<sequence length="677" mass="76627">MHGDRWIPIRVLNTSSKTITLRRNTKMAEVSACIAVEDLDEDTEAVETVGVNNQAVSCEHFGLQETLTMLGLENLDIDSCEVSPYWKGQLMELVRKYEDVFSKSKLDCGSAKDIVHRIHLSDTRPFRLPYRRVPPGQYHKLREVLSEMEELEIIRKSKSEWASPLVLVWKKSGDLRICVDYRWLNARTVKDAHPLPHQADCLAALGGSAIFSAMDLTSGFYNIAMAEEDKKLTAFTTPMGLYEFNRLPQGLCNSPASFMRLMMSIFGDQNFMTLLCYLDDVLVYAPDEAEALRRLEMVFSRLRVHGLKLAPKKCQLLRRSVKFLGHVVDRHGVATDPEKVKAISSMAETDLMMEDGITPSQKKIKSFLGMAMYYQQFIQDCSRLAKPLFALTAAPKGRKGNARGAAVFKKLHPSDWKQEHKDAFEQLKVALLESVVLAHPDFNRPFILSTDASIDGLGAVLSQVQDGETKARPVAFASKSLTRAQSKYPAHRLEFLALKWWVAKLAPYNFNIKYIPGSKNIVADALSRQPFIKGRVSQRLVAEPYECLLRESEQLRVDTVQEVFRASADYQEELQDAQLNDTTIAQVVPFVTRGRRPSRRERSVLSPRALKLLKQWEKLKMLDNILYRRHLLLNPPEEPGGDGDQASSSILCPCQGRHDGMRMRTHPVASRLSMTLT</sequence>
<dbReference type="EMBL" id="OZ035845">
    <property type="protein sequence ID" value="CAL1600243.1"/>
    <property type="molecule type" value="Genomic_DNA"/>
</dbReference>
<comment type="similarity">
    <text evidence="1">Belongs to the beta type-B retroviral polymerase family. HERV class-II K(HML-2) pol subfamily.</text>
</comment>
<evidence type="ECO:0000256" key="8">
    <source>
        <dbReference type="ARBA" id="ARBA00022801"/>
    </source>
</evidence>
<evidence type="ECO:0000256" key="6">
    <source>
        <dbReference type="ARBA" id="ARBA00022722"/>
    </source>
</evidence>
<evidence type="ECO:0000256" key="9">
    <source>
        <dbReference type="ARBA" id="ARBA00022918"/>
    </source>
</evidence>
<keyword evidence="8" id="KW-0378">Hydrolase</keyword>
<keyword evidence="9" id="KW-0695">RNA-directed DNA polymerase</keyword>
<dbReference type="Gene3D" id="3.10.20.370">
    <property type="match status" value="1"/>
</dbReference>
<name>A0AAV2LIP3_KNICA</name>
<feature type="domain" description="Reverse transcriptase" evidence="12">
    <location>
        <begin position="149"/>
        <end position="328"/>
    </location>
</feature>
<evidence type="ECO:0000256" key="11">
    <source>
        <dbReference type="SAM" id="MobiDB-lite"/>
    </source>
</evidence>
<evidence type="ECO:0000259" key="12">
    <source>
        <dbReference type="PROSITE" id="PS50878"/>
    </source>
</evidence>
<evidence type="ECO:0000256" key="10">
    <source>
        <dbReference type="ARBA" id="ARBA00023268"/>
    </source>
</evidence>
<protein>
    <recommendedName>
        <fullName evidence="2">ribonuclease H</fullName>
        <ecNumber evidence="2">3.1.26.4</ecNumber>
    </recommendedName>
</protein>
<dbReference type="SUPFAM" id="SSF56672">
    <property type="entry name" value="DNA/RNA polymerases"/>
    <property type="match status" value="1"/>
</dbReference>
<dbReference type="EC" id="3.1.26.4" evidence="2"/>
<dbReference type="GO" id="GO:0008233">
    <property type="term" value="F:peptidase activity"/>
    <property type="evidence" value="ECO:0007669"/>
    <property type="project" value="UniProtKB-KW"/>
</dbReference>
<dbReference type="FunFam" id="3.10.10.10:FF:000007">
    <property type="entry name" value="Retrovirus-related Pol polyprotein from transposon 17.6-like Protein"/>
    <property type="match status" value="1"/>
</dbReference>
<keyword evidence="6" id="KW-0540">Nuclease</keyword>
<dbReference type="PROSITE" id="PS50878">
    <property type="entry name" value="RT_POL"/>
    <property type="match status" value="1"/>
</dbReference>
<dbReference type="InterPro" id="IPR000477">
    <property type="entry name" value="RT_dom"/>
</dbReference>
<gene>
    <name evidence="13" type="ORF">KC01_LOCUS28354</name>
</gene>
<keyword evidence="5" id="KW-0548">Nucleotidyltransferase</keyword>
<dbReference type="PANTHER" id="PTHR37984">
    <property type="entry name" value="PROTEIN CBG26694"/>
    <property type="match status" value="1"/>
</dbReference>
<dbReference type="CDD" id="cd01647">
    <property type="entry name" value="RT_LTR"/>
    <property type="match status" value="1"/>
</dbReference>
<evidence type="ECO:0000256" key="7">
    <source>
        <dbReference type="ARBA" id="ARBA00022759"/>
    </source>
</evidence>
<evidence type="ECO:0000256" key="4">
    <source>
        <dbReference type="ARBA" id="ARBA00022679"/>
    </source>
</evidence>
<dbReference type="AlphaFoldDB" id="A0AAV2LIP3"/>
<keyword evidence="3" id="KW-0645">Protease</keyword>
<evidence type="ECO:0000256" key="2">
    <source>
        <dbReference type="ARBA" id="ARBA00012180"/>
    </source>
</evidence>
<dbReference type="InterPro" id="IPR043502">
    <property type="entry name" value="DNA/RNA_pol_sf"/>
</dbReference>
<dbReference type="InterPro" id="IPR050951">
    <property type="entry name" value="Retrovirus_Pol_polyprotein"/>
</dbReference>
<proteinExistence type="inferred from homology"/>
<dbReference type="Gene3D" id="3.10.10.10">
    <property type="entry name" value="HIV Type 1 Reverse Transcriptase, subunit A, domain 1"/>
    <property type="match status" value="1"/>
</dbReference>
<dbReference type="GO" id="GO:0003964">
    <property type="term" value="F:RNA-directed DNA polymerase activity"/>
    <property type="evidence" value="ECO:0007669"/>
    <property type="project" value="UniProtKB-KW"/>
</dbReference>
<feature type="region of interest" description="Disordered" evidence="11">
    <location>
        <begin position="637"/>
        <end position="677"/>
    </location>
</feature>
<dbReference type="Proteomes" id="UP001497482">
    <property type="component" value="Chromosome 23"/>
</dbReference>
<dbReference type="Pfam" id="PF00078">
    <property type="entry name" value="RVT_1"/>
    <property type="match status" value="1"/>
</dbReference>
<evidence type="ECO:0000256" key="5">
    <source>
        <dbReference type="ARBA" id="ARBA00022695"/>
    </source>
</evidence>
<keyword evidence="7" id="KW-0255">Endonuclease</keyword>
<accession>A0AAV2LIP3</accession>
<evidence type="ECO:0000256" key="3">
    <source>
        <dbReference type="ARBA" id="ARBA00022670"/>
    </source>
</evidence>
<keyword evidence="4" id="KW-0808">Transferase</keyword>
<keyword evidence="10" id="KW-0511">Multifunctional enzyme</keyword>
<keyword evidence="14" id="KW-1185">Reference proteome</keyword>
<reference evidence="13 14" key="1">
    <citation type="submission" date="2024-04" db="EMBL/GenBank/DDBJ databases">
        <authorList>
            <person name="Waldvogel A.-M."/>
            <person name="Schoenle A."/>
        </authorList>
    </citation>
    <scope>NUCLEOTIDE SEQUENCE [LARGE SCALE GENOMIC DNA]</scope>
</reference>
<dbReference type="GO" id="GO:0004523">
    <property type="term" value="F:RNA-DNA hybrid ribonuclease activity"/>
    <property type="evidence" value="ECO:0007669"/>
    <property type="project" value="UniProtKB-EC"/>
</dbReference>
<dbReference type="Gene3D" id="3.30.70.270">
    <property type="match status" value="2"/>
</dbReference>
<dbReference type="InterPro" id="IPR043128">
    <property type="entry name" value="Rev_trsase/Diguanyl_cyclase"/>
</dbReference>
<dbReference type="GO" id="GO:0006508">
    <property type="term" value="P:proteolysis"/>
    <property type="evidence" value="ECO:0007669"/>
    <property type="project" value="UniProtKB-KW"/>
</dbReference>
<dbReference type="PANTHER" id="PTHR37984:SF5">
    <property type="entry name" value="PROTEIN NYNRIN-LIKE"/>
    <property type="match status" value="1"/>
</dbReference>
<dbReference type="Pfam" id="PF17919">
    <property type="entry name" value="RT_RNaseH_2"/>
    <property type="match status" value="1"/>
</dbReference>
<dbReference type="CDD" id="cd09274">
    <property type="entry name" value="RNase_HI_RT_Ty3"/>
    <property type="match status" value="1"/>
</dbReference>
<dbReference type="FunFam" id="3.10.20.370:FF:000001">
    <property type="entry name" value="Retrovirus-related Pol polyprotein from transposon 17.6-like protein"/>
    <property type="match status" value="1"/>
</dbReference>
<dbReference type="InterPro" id="IPR041577">
    <property type="entry name" value="RT_RNaseH_2"/>
</dbReference>
<evidence type="ECO:0000313" key="14">
    <source>
        <dbReference type="Proteomes" id="UP001497482"/>
    </source>
</evidence>
<evidence type="ECO:0000256" key="1">
    <source>
        <dbReference type="ARBA" id="ARBA00010879"/>
    </source>
</evidence>
<organism evidence="13 14">
    <name type="scientific">Knipowitschia caucasica</name>
    <name type="common">Caucasian dwarf goby</name>
    <name type="synonym">Pomatoschistus caucasicus</name>
    <dbReference type="NCBI Taxonomy" id="637954"/>
    <lineage>
        <taxon>Eukaryota</taxon>
        <taxon>Metazoa</taxon>
        <taxon>Chordata</taxon>
        <taxon>Craniata</taxon>
        <taxon>Vertebrata</taxon>
        <taxon>Euteleostomi</taxon>
        <taxon>Actinopterygii</taxon>
        <taxon>Neopterygii</taxon>
        <taxon>Teleostei</taxon>
        <taxon>Neoteleostei</taxon>
        <taxon>Acanthomorphata</taxon>
        <taxon>Gobiaria</taxon>
        <taxon>Gobiiformes</taxon>
        <taxon>Gobioidei</taxon>
        <taxon>Gobiidae</taxon>
        <taxon>Gobiinae</taxon>
        <taxon>Knipowitschia</taxon>
    </lineage>
</organism>